<dbReference type="PANTHER" id="PTHR34202:SF1">
    <property type="entry name" value="UPF0548 PROTEIN"/>
    <property type="match status" value="1"/>
</dbReference>
<organism evidence="2 3">
    <name type="scientific">Kitasatospora cinereorecta</name>
    <dbReference type="NCBI Taxonomy" id="285560"/>
    <lineage>
        <taxon>Bacteria</taxon>
        <taxon>Bacillati</taxon>
        <taxon>Actinomycetota</taxon>
        <taxon>Actinomycetes</taxon>
        <taxon>Kitasatosporales</taxon>
        <taxon>Streptomycetaceae</taxon>
        <taxon>Kitasatospora</taxon>
    </lineage>
</organism>
<accession>A0ABW0VLL0</accession>
<dbReference type="Pfam" id="PF09348">
    <property type="entry name" value="DUF1990"/>
    <property type="match status" value="1"/>
</dbReference>
<evidence type="ECO:0000313" key="3">
    <source>
        <dbReference type="Proteomes" id="UP001596066"/>
    </source>
</evidence>
<keyword evidence="3" id="KW-1185">Reference proteome</keyword>
<dbReference type="EMBL" id="JBHSOC010000063">
    <property type="protein sequence ID" value="MFC5645145.1"/>
    <property type="molecule type" value="Genomic_DNA"/>
</dbReference>
<dbReference type="PANTHER" id="PTHR34202">
    <property type="entry name" value="UPF0548 PROTEIN"/>
    <property type="match status" value="1"/>
</dbReference>
<dbReference type="PIRSF" id="PIRSF010260">
    <property type="entry name" value="UCP010260"/>
    <property type="match status" value="1"/>
</dbReference>
<sequence>MTGFTYAEVGRTRAPEPLPDGYNHLRHRTLIGRGRSAFRAAGDAVLTFRMHRAVGVGIRSDAERALPGVRVDVALGAGPVRIVAPCQVVWSVDEPNRIGFAYGTLRGHPECGEESFVVELSDVGDVWLTVTAFSRPAHWSTRLGGPLVPIFQHAYARRCGRVLRRLVRTTGPRSA</sequence>
<name>A0ABW0VLL0_9ACTN</name>
<dbReference type="InterPro" id="IPR018960">
    <property type="entry name" value="DUF1990"/>
</dbReference>
<evidence type="ECO:0000259" key="1">
    <source>
        <dbReference type="Pfam" id="PF09348"/>
    </source>
</evidence>
<proteinExistence type="predicted"/>
<dbReference type="RefSeq" id="WP_346148540.1">
    <property type="nucleotide sequence ID" value="NZ_BAAAUA010000050.1"/>
</dbReference>
<comment type="caution">
    <text evidence="2">The sequence shown here is derived from an EMBL/GenBank/DDBJ whole genome shotgun (WGS) entry which is preliminary data.</text>
</comment>
<gene>
    <name evidence="2" type="ORF">ACFPZF_27805</name>
</gene>
<protein>
    <submittedName>
        <fullName evidence="2">DUF1990 domain-containing protein</fullName>
    </submittedName>
</protein>
<feature type="domain" description="DUF1990" evidence="1">
    <location>
        <begin position="5"/>
        <end position="161"/>
    </location>
</feature>
<dbReference type="InterPro" id="IPR014457">
    <property type="entry name" value="UCP010260"/>
</dbReference>
<reference evidence="3" key="1">
    <citation type="journal article" date="2019" name="Int. J. Syst. Evol. Microbiol.">
        <title>The Global Catalogue of Microorganisms (GCM) 10K type strain sequencing project: providing services to taxonomists for standard genome sequencing and annotation.</title>
        <authorList>
            <consortium name="The Broad Institute Genomics Platform"/>
            <consortium name="The Broad Institute Genome Sequencing Center for Infectious Disease"/>
            <person name="Wu L."/>
            <person name="Ma J."/>
        </authorList>
    </citation>
    <scope>NUCLEOTIDE SEQUENCE [LARGE SCALE GENOMIC DNA]</scope>
    <source>
        <strain evidence="3">CGMCC 4.1622</strain>
    </source>
</reference>
<evidence type="ECO:0000313" key="2">
    <source>
        <dbReference type="EMBL" id="MFC5645145.1"/>
    </source>
</evidence>
<dbReference type="Proteomes" id="UP001596066">
    <property type="component" value="Unassembled WGS sequence"/>
</dbReference>